<dbReference type="InterPro" id="IPR045518">
    <property type="entry name" value="2EXR"/>
</dbReference>
<dbReference type="EMBL" id="NIZV01000056">
    <property type="protein sequence ID" value="RSM14448.1"/>
    <property type="molecule type" value="Genomic_DNA"/>
</dbReference>
<protein>
    <recommendedName>
        <fullName evidence="1">2EXR domain-containing protein</fullName>
    </recommendedName>
</protein>
<sequence length="421" mass="49574">MITAVFVVNPTSLVMENMATEGAAPYLQLLNPRPKAKGEFHLFPQLPTDIRCMIWRQALCHERLVFVDLISRGTEYHGYWHRFSWVKPIPNNYVIYLFQRPNISKLFHVNAESRSCASRFYRVQLPCTYFCGGRVEENGTLYLNPELDTLAIWGYEHFIKFARDVWANDPKRVGLLNMAIPESRIWPMYTSQNKDHLREVVSRLQRVWFISMQEESAKLRRTRFRGTDDTIWKLKPDFSQPIMPTTPAFDRRPDPRPIQAGLRQVYIGHPDPRILIHDWICLVAALGVERDLDYRFVVTYGDQREQISNRDNAVRYIERQYEQWKERLRVPRKKVWQPAWLSLTIDETCQNVDQIPQPVMGFWLFPIECLGPLPPIRDPSVPYEGPWIYNGVNGNGQPARRHQPRADLSEYWPELCLSYLP</sequence>
<dbReference type="PANTHER" id="PTHR35910:SF1">
    <property type="entry name" value="2EXR DOMAIN-CONTAINING PROTEIN"/>
    <property type="match status" value="1"/>
</dbReference>
<dbReference type="Proteomes" id="UP000288429">
    <property type="component" value="Unassembled WGS sequence"/>
</dbReference>
<reference evidence="2 3" key="1">
    <citation type="submission" date="2017-06" db="EMBL/GenBank/DDBJ databases">
        <title>Cmopartive genomic analysis of Ambrosia Fusariam Clade fungi.</title>
        <authorList>
            <person name="Stajich J.E."/>
            <person name="Carrillo J."/>
            <person name="Kijimoto T."/>
            <person name="Eskalen A."/>
            <person name="O'Donnell K."/>
            <person name="Kasson M."/>
        </authorList>
    </citation>
    <scope>NUCLEOTIDE SEQUENCE [LARGE SCALE GENOMIC DNA]</scope>
    <source>
        <strain evidence="2 3">NRRL 20438</strain>
    </source>
</reference>
<organism evidence="2 3">
    <name type="scientific">Fusarium ambrosium</name>
    <dbReference type="NCBI Taxonomy" id="131363"/>
    <lineage>
        <taxon>Eukaryota</taxon>
        <taxon>Fungi</taxon>
        <taxon>Dikarya</taxon>
        <taxon>Ascomycota</taxon>
        <taxon>Pezizomycotina</taxon>
        <taxon>Sordariomycetes</taxon>
        <taxon>Hypocreomycetidae</taxon>
        <taxon>Hypocreales</taxon>
        <taxon>Nectriaceae</taxon>
        <taxon>Fusarium</taxon>
        <taxon>Fusarium solani species complex</taxon>
    </lineage>
</organism>
<evidence type="ECO:0000313" key="2">
    <source>
        <dbReference type="EMBL" id="RSM14448.1"/>
    </source>
</evidence>
<dbReference type="Pfam" id="PF20150">
    <property type="entry name" value="2EXR"/>
    <property type="match status" value="1"/>
</dbReference>
<dbReference type="AlphaFoldDB" id="A0A428UJH1"/>
<feature type="domain" description="2EXR" evidence="1">
    <location>
        <begin position="40"/>
        <end position="150"/>
    </location>
</feature>
<gene>
    <name evidence="2" type="ORF">CDV31_005465</name>
</gene>
<dbReference type="PANTHER" id="PTHR35910">
    <property type="entry name" value="2EXR DOMAIN-CONTAINING PROTEIN"/>
    <property type="match status" value="1"/>
</dbReference>
<comment type="caution">
    <text evidence="2">The sequence shown here is derived from an EMBL/GenBank/DDBJ whole genome shotgun (WGS) entry which is preliminary data.</text>
</comment>
<proteinExistence type="predicted"/>
<evidence type="ECO:0000259" key="1">
    <source>
        <dbReference type="Pfam" id="PF20150"/>
    </source>
</evidence>
<name>A0A428UJH1_9HYPO</name>
<keyword evidence="3" id="KW-1185">Reference proteome</keyword>
<evidence type="ECO:0000313" key="3">
    <source>
        <dbReference type="Proteomes" id="UP000288429"/>
    </source>
</evidence>
<accession>A0A428UJH1</accession>